<feature type="transmembrane region" description="Helical" evidence="1">
    <location>
        <begin position="20"/>
        <end position="44"/>
    </location>
</feature>
<protein>
    <recommendedName>
        <fullName evidence="4">SbsA Ig-like domain-containing protein</fullName>
    </recommendedName>
</protein>
<dbReference type="RefSeq" id="WP_344710953.1">
    <property type="nucleotide sequence ID" value="NZ_BAAAWH010000001.1"/>
</dbReference>
<comment type="caution">
    <text evidence="2">The sequence shown here is derived from an EMBL/GenBank/DDBJ whole genome shotgun (WGS) entry which is preliminary data.</text>
</comment>
<keyword evidence="3" id="KW-1185">Reference proteome</keyword>
<accession>A0ABV5SVU1</accession>
<evidence type="ECO:0000256" key="1">
    <source>
        <dbReference type="SAM" id="Phobius"/>
    </source>
</evidence>
<keyword evidence="1" id="KW-0812">Transmembrane</keyword>
<organism evidence="2 3">
    <name type="scientific">Microbacterium terregens</name>
    <dbReference type="NCBI Taxonomy" id="69363"/>
    <lineage>
        <taxon>Bacteria</taxon>
        <taxon>Bacillati</taxon>
        <taxon>Actinomycetota</taxon>
        <taxon>Actinomycetes</taxon>
        <taxon>Micrococcales</taxon>
        <taxon>Microbacteriaceae</taxon>
        <taxon>Microbacterium</taxon>
    </lineage>
</organism>
<dbReference type="SUPFAM" id="SSF82171">
    <property type="entry name" value="DPP6 N-terminal domain-like"/>
    <property type="match status" value="1"/>
</dbReference>
<reference evidence="2 3" key="1">
    <citation type="submission" date="2024-09" db="EMBL/GenBank/DDBJ databases">
        <authorList>
            <person name="Sun Q."/>
            <person name="Mori K."/>
        </authorList>
    </citation>
    <scope>NUCLEOTIDE SEQUENCE [LARGE SCALE GENOMIC DNA]</scope>
    <source>
        <strain evidence="2 3">JCM 1342</strain>
    </source>
</reference>
<evidence type="ECO:0000313" key="3">
    <source>
        <dbReference type="Proteomes" id="UP001589611"/>
    </source>
</evidence>
<dbReference type="Proteomes" id="UP001589611">
    <property type="component" value="Unassembled WGS sequence"/>
</dbReference>
<proteinExistence type="predicted"/>
<evidence type="ECO:0000313" key="2">
    <source>
        <dbReference type="EMBL" id="MFB9644463.1"/>
    </source>
</evidence>
<name>A0ABV5SVU1_9MICO</name>
<keyword evidence="1" id="KW-1133">Transmembrane helix</keyword>
<gene>
    <name evidence="2" type="ORF">ACFFPJ_01475</name>
</gene>
<sequence length="470" mass="48728">MSTEVRTRRARSHGRRGRAFVVTFAVVVAVLGAVGLVGAAAGVAQGPRVSQAQVDPAAAAAASGSRLILTTSQALEPVRAGQVTVSPAVPFSVDTSGRSVGVRFGLPLHDDTEYRVHLEDVRGLGGGASATLTHTFRTPPAEVFILQRTESGDTVFRTDLTGKEAVPVFSDEHIEDFRATSSHLVMSVRDGDQAALIVTDLEGGAQRRLTLPGEGFVTNLQSADRSELIGYTFSDADLDETGGLESALFTASLKEGAADAAPTPVVVAGAESRVAEWRFVPETENILLLSFDGSLLLTDPQGQSATVLGTALAIEGIARGSSEAVVLRGGGMVVIDLADASEAALARADLDLGLLGAVTPVPGGGTIRLGSPTDEAGIPIGTTVAAATEDGRTAVLMELPSTDVALQTCVSPSGRYAAVVVAPDAVTNRYDLYRLPLPKKLQTRIVEIATGDEVVVVSGFDISWCQVPPR</sequence>
<keyword evidence="1" id="KW-0472">Membrane</keyword>
<evidence type="ECO:0008006" key="4">
    <source>
        <dbReference type="Google" id="ProtNLM"/>
    </source>
</evidence>
<dbReference type="EMBL" id="JBHMBE010000001">
    <property type="protein sequence ID" value="MFB9644463.1"/>
    <property type="molecule type" value="Genomic_DNA"/>
</dbReference>